<comment type="caution">
    <text evidence="7">The sequence shown here is derived from an EMBL/GenBank/DDBJ whole genome shotgun (WGS) entry which is preliminary data.</text>
</comment>
<evidence type="ECO:0000256" key="3">
    <source>
        <dbReference type="ARBA" id="ARBA00022801"/>
    </source>
</evidence>
<dbReference type="PROSITE" id="PS00149">
    <property type="entry name" value="SULFATASE_2"/>
    <property type="match status" value="1"/>
</dbReference>
<dbReference type="InterPro" id="IPR000917">
    <property type="entry name" value="Sulfatase_N"/>
</dbReference>
<dbReference type="GO" id="GO:0008449">
    <property type="term" value="F:N-acetylglucosamine-6-sulfatase activity"/>
    <property type="evidence" value="ECO:0007669"/>
    <property type="project" value="TreeGrafter"/>
</dbReference>
<dbReference type="InterPro" id="IPR024607">
    <property type="entry name" value="Sulfatase_CS"/>
</dbReference>
<dbReference type="PRINTS" id="PR01217">
    <property type="entry name" value="PRICHEXTENSN"/>
</dbReference>
<dbReference type="SUPFAM" id="SSF53649">
    <property type="entry name" value="Alkaline phosphatase-like"/>
    <property type="match status" value="2"/>
</dbReference>
<evidence type="ECO:0000256" key="4">
    <source>
        <dbReference type="ARBA" id="ARBA00023180"/>
    </source>
</evidence>
<feature type="compositionally biased region" description="Low complexity" evidence="5">
    <location>
        <begin position="385"/>
        <end position="408"/>
    </location>
</feature>
<feature type="compositionally biased region" description="Pro residues" evidence="5">
    <location>
        <begin position="1403"/>
        <end position="1477"/>
    </location>
</feature>
<sequence>MTDDQDYMLNSTHPRYMPNMNALIAEQGLQLRQFLVPTAACCPARSILMTGRYVHNNNVTSNIEPHGSFWKFMANNYDDDYFPTWLQRAGYQTYHVGKFLNAMDLDDSRFRCPKGWDSWDALVEPYVYMYYTPAFSKNCGPVKYHENEYSTDLISAKADAGLREAVAKGQGAGPGGAYKPFYMQVTPIAPHTQCDMVNDRGGCGFPVPAARHKDIFADALLPLNPNFDVPAWPQLGLDDEVNNPGAVQKNYLARIRSVAAVDEMVARLINTLQELGQLDNTYIVYTSDNGYQLGNHAQANGKQFHWEEVVRVPFYIRGPGIHPGMVTDWQANTVDIPATVMRLTGAGVPPIADGTPIPFEELLPSFEYPYTLTPVAWPPMPSKAPPSAASRGGRNGRRLLGSGSSASGSGSGSGSGSEARTGGSRKMGDVVLFEDDFELPDLPGQPAGRRLKQVETFNSGMREMVPIEMWGHAWDRRINIKDYRAIRICTGYLAFSDRSAYMRSYINGTFGWGDTFYGSAARAYAGPGLNGGINMYDYKRPSLAGAQEPYDQYGVAGHRRSTAEEDARAMELEMERHVERVFQELRARRTAAGSGSGFKSAAAKPSKSFTVRLDMTYTEALDEDRWAEQQDALCLYLTVATGAGSCAAAASTWVARDGRSASLAAALGAPGQGLSARDFELAVYDAVRDFRQYVPGRHMTHFNVATLTAELALVPTATAAAAESADAPADGSRVLIGTNRRRSLIEFSVLGSENQTQPSASPSPSPTSAPTYPPSYGPAYPPGPYGYGAYPPPAYAAPAYPSPPATEPATSSPPPASTTDGTEDGSGKDDGVISGSEPRSSEIPAEEAVSPAPGSTKAGSSGYPPYDPDPPYSPDPPREPPSPRPPPRGPSPPRPPPRHPPSPRPPPRHPPSPRPPPRNPPSPRPSPPLPSPKPPSPSLPPRPPVPTPPPAPPLRRQLYLTFSYDTPMTPARFTEQQGNTCLNLLLSTASASCVPLAAGQPGGPSLASDGSSGSFSVILTQALSVSAAVWQERILDLQNNTDTYLPDSYKSLFGITALAVSWPSPPPRPPPSPPRPPSPPVPIALLTVTLPIKLIIFPAVLAGIVDAPSTYMAVLAAVICPKIMADPEIKALAVSCSVTDLELRDFPAVGYWGLVTDDITKVADLKDAVEPIRRQPQPLFEGLNNVLGIAGVASTYIPPPRPPFPPRPPSPPPPFPSPPSPAPPTPPEPPSPRPPRPPPPSPEPPSPRPPGYPPHTPPPSPPEPPVTPLPPDLKQPRPPTPPRPPAPPSPAPSPPAPPIVLNVHIASNYYLPTSELTYQSQLGSTCLFVKYAVSASDCVATSLEDPANGTFSVFTLTLTQSMTLSAAEFARYVAGFVDNPVILKSSGYMSLYMIESLSVTWPPPPPSPPAPPNPPNPPPQPPSPPSPPPIPPGPPPSPEPPSPGPPPSPPSPPRPPIPPPPSPPNPPPPSPSPPPPRPPEKRDAKIGTCYKYVSWCMDGFRELYDLVLDPYELDNKATTAPPALVDRLDALMTAVGYCRGGLCDNPYQILHPDGAVTSFEEAMDPKYDALYAGLKKFRFVRCANSYNLANEDNWYLSAGHPTATGRR</sequence>
<dbReference type="Pfam" id="PF00884">
    <property type="entry name" value="Sulfatase"/>
    <property type="match status" value="1"/>
</dbReference>
<evidence type="ECO:0000313" key="8">
    <source>
        <dbReference type="Proteomes" id="UP000612055"/>
    </source>
</evidence>
<dbReference type="Gene3D" id="3.40.720.10">
    <property type="entry name" value="Alkaline Phosphatase, subunit A"/>
    <property type="match status" value="1"/>
</dbReference>
<dbReference type="InterPro" id="IPR017850">
    <property type="entry name" value="Alkaline_phosphatase_core_sf"/>
</dbReference>
<dbReference type="OrthoDB" id="1740450at2759"/>
<accession>A0A835XWB1</accession>
<dbReference type="EMBL" id="JAEHOE010000089">
    <property type="protein sequence ID" value="KAG2488015.1"/>
    <property type="molecule type" value="Genomic_DNA"/>
</dbReference>
<feature type="compositionally biased region" description="Pro residues" evidence="5">
    <location>
        <begin position="761"/>
        <end position="775"/>
    </location>
</feature>
<evidence type="ECO:0000256" key="2">
    <source>
        <dbReference type="ARBA" id="ARBA00022729"/>
    </source>
</evidence>
<evidence type="ECO:0000256" key="1">
    <source>
        <dbReference type="ARBA" id="ARBA00008779"/>
    </source>
</evidence>
<dbReference type="CDD" id="cd16147">
    <property type="entry name" value="G6S"/>
    <property type="match status" value="1"/>
</dbReference>
<reference evidence="7" key="1">
    <citation type="journal article" date="2020" name="bioRxiv">
        <title>Comparative genomics of Chlamydomonas.</title>
        <authorList>
            <person name="Craig R.J."/>
            <person name="Hasan A.R."/>
            <person name="Ness R.W."/>
            <person name="Keightley P.D."/>
        </authorList>
    </citation>
    <scope>NUCLEOTIDE SEQUENCE</scope>
    <source>
        <strain evidence="7">CCAP 11/70</strain>
    </source>
</reference>
<feature type="region of interest" description="Disordered" evidence="5">
    <location>
        <begin position="801"/>
        <end position="955"/>
    </location>
</feature>
<dbReference type="PANTHER" id="PTHR43108">
    <property type="entry name" value="N-ACETYLGLUCOSAMINE-6-SULFATASE FAMILY MEMBER"/>
    <property type="match status" value="1"/>
</dbReference>
<gene>
    <name evidence="7" type="ORF">HYH03_013450</name>
</gene>
<comment type="similarity">
    <text evidence="1">Belongs to the sulfatase family.</text>
</comment>
<keyword evidence="3" id="KW-0378">Hydrolase</keyword>
<protein>
    <recommendedName>
        <fullName evidence="6">Sulfatase N-terminal domain-containing protein</fullName>
    </recommendedName>
</protein>
<dbReference type="Proteomes" id="UP000612055">
    <property type="component" value="Unassembled WGS sequence"/>
</dbReference>
<feature type="domain" description="Sulfatase N-terminal" evidence="6">
    <location>
        <begin position="4"/>
        <end position="346"/>
    </location>
</feature>
<evidence type="ECO:0000313" key="7">
    <source>
        <dbReference type="EMBL" id="KAG2488015.1"/>
    </source>
</evidence>
<keyword evidence="8" id="KW-1185">Reference proteome</keyword>
<feature type="region of interest" description="Disordered" evidence="5">
    <location>
        <begin position="1198"/>
        <end position="1295"/>
    </location>
</feature>
<feature type="compositionally biased region" description="Pro residues" evidence="5">
    <location>
        <begin position="865"/>
        <end position="953"/>
    </location>
</feature>
<feature type="region of interest" description="Disordered" evidence="5">
    <location>
        <begin position="749"/>
        <end position="775"/>
    </location>
</feature>
<organism evidence="7 8">
    <name type="scientific">Edaphochlamys debaryana</name>
    <dbReference type="NCBI Taxonomy" id="47281"/>
    <lineage>
        <taxon>Eukaryota</taxon>
        <taxon>Viridiplantae</taxon>
        <taxon>Chlorophyta</taxon>
        <taxon>core chlorophytes</taxon>
        <taxon>Chlorophyceae</taxon>
        <taxon>CS clade</taxon>
        <taxon>Chlamydomonadales</taxon>
        <taxon>Chlamydomonadales incertae sedis</taxon>
        <taxon>Edaphochlamys</taxon>
    </lineage>
</organism>
<keyword evidence="4" id="KW-0325">Glycoprotein</keyword>
<evidence type="ECO:0000259" key="6">
    <source>
        <dbReference type="Pfam" id="PF00884"/>
    </source>
</evidence>
<evidence type="ECO:0000256" key="5">
    <source>
        <dbReference type="SAM" id="MobiDB-lite"/>
    </source>
</evidence>
<dbReference type="GO" id="GO:0005539">
    <property type="term" value="F:glycosaminoglycan binding"/>
    <property type="evidence" value="ECO:0007669"/>
    <property type="project" value="TreeGrafter"/>
</dbReference>
<name>A0A835XWB1_9CHLO</name>
<feature type="region of interest" description="Disordered" evidence="5">
    <location>
        <begin position="381"/>
        <end position="425"/>
    </location>
</feature>
<proteinExistence type="inferred from homology"/>
<feature type="region of interest" description="Disordered" evidence="5">
    <location>
        <begin position="1403"/>
        <end position="1483"/>
    </location>
</feature>
<keyword evidence="2" id="KW-0732">Signal</keyword>
<feature type="compositionally biased region" description="Pro residues" evidence="5">
    <location>
        <begin position="801"/>
        <end position="816"/>
    </location>
</feature>
<dbReference type="PANTHER" id="PTHR43108:SF8">
    <property type="entry name" value="SD21168P"/>
    <property type="match status" value="1"/>
</dbReference>